<evidence type="ECO:0000313" key="1">
    <source>
        <dbReference type="EMBL" id="KKN32899.1"/>
    </source>
</evidence>
<organism evidence="1">
    <name type="scientific">marine sediment metagenome</name>
    <dbReference type="NCBI Taxonomy" id="412755"/>
    <lineage>
        <taxon>unclassified sequences</taxon>
        <taxon>metagenomes</taxon>
        <taxon>ecological metagenomes</taxon>
    </lineage>
</organism>
<name>A0A0F9PRV6_9ZZZZ</name>
<proteinExistence type="predicted"/>
<accession>A0A0F9PRV6</accession>
<dbReference type="EMBL" id="LAZR01002221">
    <property type="protein sequence ID" value="KKN32899.1"/>
    <property type="molecule type" value="Genomic_DNA"/>
</dbReference>
<gene>
    <name evidence="1" type="ORF">LCGC14_0809260</name>
</gene>
<protein>
    <submittedName>
        <fullName evidence="1">Uncharacterized protein</fullName>
    </submittedName>
</protein>
<sequence length="64" mass="7564">MGLFNAVKESLPEQFSIFQLMSILGIDAVEERKVRNLLKQFYLQGYVKRISKNMYQKIEKIPIK</sequence>
<comment type="caution">
    <text evidence="1">The sequence shown here is derived from an EMBL/GenBank/DDBJ whole genome shotgun (WGS) entry which is preliminary data.</text>
</comment>
<dbReference type="AlphaFoldDB" id="A0A0F9PRV6"/>
<reference evidence="1" key="1">
    <citation type="journal article" date="2015" name="Nature">
        <title>Complex archaea that bridge the gap between prokaryotes and eukaryotes.</title>
        <authorList>
            <person name="Spang A."/>
            <person name="Saw J.H."/>
            <person name="Jorgensen S.L."/>
            <person name="Zaremba-Niedzwiedzka K."/>
            <person name="Martijn J."/>
            <person name="Lind A.E."/>
            <person name="van Eijk R."/>
            <person name="Schleper C."/>
            <person name="Guy L."/>
            <person name="Ettema T.J."/>
        </authorList>
    </citation>
    <scope>NUCLEOTIDE SEQUENCE</scope>
</reference>